<evidence type="ECO:0000313" key="3">
    <source>
        <dbReference type="Proteomes" id="UP000095333"/>
    </source>
</evidence>
<proteinExistence type="predicted"/>
<sequence length="34" mass="3690">MEALISLFAVMAVIGSIIAVWLNTKSGKKWLANL</sequence>
<reference evidence="2 3" key="1">
    <citation type="submission" date="2015-09" db="EMBL/GenBank/DDBJ databases">
        <authorList>
            <consortium name="Pathogen Informatics"/>
        </authorList>
    </citation>
    <scope>NUCLEOTIDE SEQUENCE [LARGE SCALE GENOMIC DNA]</scope>
    <source>
        <strain evidence="2 3">2789STDY5834842</strain>
    </source>
</reference>
<dbReference type="AlphaFoldDB" id="A0A174KPP6"/>
<accession>A0A174KPP6</accession>
<name>A0A174KPP6_PHOVU</name>
<keyword evidence="1" id="KW-1133">Transmembrane helix</keyword>
<dbReference type="EMBL" id="CYZI01000030">
    <property type="protein sequence ID" value="CUP11997.1"/>
    <property type="molecule type" value="Genomic_DNA"/>
</dbReference>
<gene>
    <name evidence="2" type="ORF">ERS852457_03490</name>
</gene>
<protein>
    <submittedName>
        <fullName evidence="2">Uncharacterized protein</fullName>
    </submittedName>
</protein>
<evidence type="ECO:0000256" key="1">
    <source>
        <dbReference type="SAM" id="Phobius"/>
    </source>
</evidence>
<feature type="transmembrane region" description="Helical" evidence="1">
    <location>
        <begin position="6"/>
        <end position="24"/>
    </location>
</feature>
<evidence type="ECO:0000313" key="2">
    <source>
        <dbReference type="EMBL" id="CUP11997.1"/>
    </source>
</evidence>
<keyword evidence="1" id="KW-0812">Transmembrane</keyword>
<dbReference type="Proteomes" id="UP000095333">
    <property type="component" value="Unassembled WGS sequence"/>
</dbReference>
<keyword evidence="1" id="KW-0472">Membrane</keyword>
<organism evidence="2 3">
    <name type="scientific">Phocaeicola vulgatus</name>
    <name type="common">Bacteroides vulgatus</name>
    <dbReference type="NCBI Taxonomy" id="821"/>
    <lineage>
        <taxon>Bacteria</taxon>
        <taxon>Pseudomonadati</taxon>
        <taxon>Bacteroidota</taxon>
        <taxon>Bacteroidia</taxon>
        <taxon>Bacteroidales</taxon>
        <taxon>Bacteroidaceae</taxon>
        <taxon>Phocaeicola</taxon>
    </lineage>
</organism>